<evidence type="ECO:0000256" key="4">
    <source>
        <dbReference type="ARBA" id="ARBA00013858"/>
    </source>
</evidence>
<evidence type="ECO:0000256" key="6">
    <source>
        <dbReference type="ARBA" id="ARBA00026066"/>
    </source>
</evidence>
<dbReference type="RefSeq" id="WP_189567928.1">
    <property type="nucleotide sequence ID" value="NZ_BMXI01000003.1"/>
</dbReference>
<sequence>MFSITTQLIDPAPLIAAVESPSSGALVVFEGRVRNHHLGKDVIALNYTSHPTLAQSEGQKLVDETLAKFPDVEAIAATHRTGYLKVGEKAVAIAVSSPHRPAAFAACDYLAAQLKNRLPVWKEEHFADGEVSWTK</sequence>
<comment type="catalytic activity">
    <reaction evidence="11">
        <text>2 [molybdopterin-synthase sulfur-carrier protein]-C-terminal-Gly-aminoethanethioate + cyclic pyranopterin phosphate + H2O = molybdopterin + 2 [molybdopterin-synthase sulfur-carrier protein]-C-terminal Gly-Gly + 2 H(+)</text>
        <dbReference type="Rhea" id="RHEA:26333"/>
        <dbReference type="Rhea" id="RHEA-COMP:12202"/>
        <dbReference type="Rhea" id="RHEA-COMP:19907"/>
        <dbReference type="ChEBI" id="CHEBI:15377"/>
        <dbReference type="ChEBI" id="CHEBI:15378"/>
        <dbReference type="ChEBI" id="CHEBI:58698"/>
        <dbReference type="ChEBI" id="CHEBI:59648"/>
        <dbReference type="ChEBI" id="CHEBI:90778"/>
        <dbReference type="ChEBI" id="CHEBI:232372"/>
        <dbReference type="EC" id="2.8.1.12"/>
    </reaction>
</comment>
<keyword evidence="5" id="KW-0501">Molybdenum cofactor biosynthesis</keyword>
<accession>A0A918WGX2</accession>
<keyword evidence="13" id="KW-1185">Reference proteome</keyword>
<evidence type="ECO:0000256" key="10">
    <source>
        <dbReference type="ARBA" id="ARBA00032474"/>
    </source>
</evidence>
<evidence type="ECO:0000256" key="3">
    <source>
        <dbReference type="ARBA" id="ARBA00011950"/>
    </source>
</evidence>
<name>A0A918WGX2_9BACT</name>
<comment type="caution">
    <text evidence="12">The sequence shown here is derived from an EMBL/GenBank/DDBJ whole genome shotgun (WGS) entry which is preliminary data.</text>
</comment>
<evidence type="ECO:0000313" key="13">
    <source>
        <dbReference type="Proteomes" id="UP000644507"/>
    </source>
</evidence>
<evidence type="ECO:0000256" key="5">
    <source>
        <dbReference type="ARBA" id="ARBA00023150"/>
    </source>
</evidence>
<dbReference type="SUPFAM" id="SSF54690">
    <property type="entry name" value="Molybdopterin synthase subunit MoaE"/>
    <property type="match status" value="1"/>
</dbReference>
<dbReference type="PANTHER" id="PTHR23404">
    <property type="entry name" value="MOLYBDOPTERIN SYNTHASE RELATED"/>
    <property type="match status" value="1"/>
</dbReference>
<dbReference type="EC" id="2.8.1.12" evidence="3"/>
<evidence type="ECO:0000256" key="2">
    <source>
        <dbReference type="ARBA" id="ARBA00005426"/>
    </source>
</evidence>
<dbReference type="Proteomes" id="UP000644507">
    <property type="component" value="Unassembled WGS sequence"/>
</dbReference>
<dbReference type="GO" id="GO:0030366">
    <property type="term" value="F:molybdopterin synthase activity"/>
    <property type="evidence" value="ECO:0007669"/>
    <property type="project" value="UniProtKB-EC"/>
</dbReference>
<dbReference type="InterPro" id="IPR003448">
    <property type="entry name" value="Mopterin_biosynth_MoaE"/>
</dbReference>
<dbReference type="Gene3D" id="3.90.1170.40">
    <property type="entry name" value="Molybdopterin biosynthesis MoaE subunit"/>
    <property type="match status" value="1"/>
</dbReference>
<reference evidence="12" key="1">
    <citation type="journal article" date="2014" name="Int. J. Syst. Evol. Microbiol.">
        <title>Complete genome sequence of Corynebacterium casei LMG S-19264T (=DSM 44701T), isolated from a smear-ripened cheese.</title>
        <authorList>
            <consortium name="US DOE Joint Genome Institute (JGI-PGF)"/>
            <person name="Walter F."/>
            <person name="Albersmeier A."/>
            <person name="Kalinowski J."/>
            <person name="Ruckert C."/>
        </authorList>
    </citation>
    <scope>NUCLEOTIDE SEQUENCE</scope>
    <source>
        <strain evidence="12">KCTC 12988</strain>
    </source>
</reference>
<reference evidence="12" key="2">
    <citation type="submission" date="2020-09" db="EMBL/GenBank/DDBJ databases">
        <authorList>
            <person name="Sun Q."/>
            <person name="Kim S."/>
        </authorList>
    </citation>
    <scope>NUCLEOTIDE SEQUENCE</scope>
    <source>
        <strain evidence="12">KCTC 12988</strain>
    </source>
</reference>
<comment type="subunit">
    <text evidence="6">Heterotetramer of 2 MoaD subunits and 2 MoaE subunits. Also stable as homodimer. The enzyme changes between these two forms during catalysis.</text>
</comment>
<evidence type="ECO:0000313" key="12">
    <source>
        <dbReference type="EMBL" id="GHC46463.1"/>
    </source>
</evidence>
<evidence type="ECO:0000256" key="1">
    <source>
        <dbReference type="ARBA" id="ARBA00005046"/>
    </source>
</evidence>
<organism evidence="12 13">
    <name type="scientific">Roseibacillus persicicus</name>
    <dbReference type="NCBI Taxonomy" id="454148"/>
    <lineage>
        <taxon>Bacteria</taxon>
        <taxon>Pseudomonadati</taxon>
        <taxon>Verrucomicrobiota</taxon>
        <taxon>Verrucomicrobiia</taxon>
        <taxon>Verrucomicrobiales</taxon>
        <taxon>Verrucomicrobiaceae</taxon>
        <taxon>Roseibacillus</taxon>
    </lineage>
</organism>
<dbReference type="GO" id="GO:0006777">
    <property type="term" value="P:Mo-molybdopterin cofactor biosynthetic process"/>
    <property type="evidence" value="ECO:0007669"/>
    <property type="project" value="UniProtKB-KW"/>
</dbReference>
<proteinExistence type="inferred from homology"/>
<comment type="pathway">
    <text evidence="1">Cofactor biosynthesis; molybdopterin biosynthesis.</text>
</comment>
<dbReference type="InterPro" id="IPR036563">
    <property type="entry name" value="MoaE_sf"/>
</dbReference>
<dbReference type="CDD" id="cd00756">
    <property type="entry name" value="MoaE"/>
    <property type="match status" value="1"/>
</dbReference>
<gene>
    <name evidence="12" type="ORF">GCM10007100_10110</name>
</gene>
<dbReference type="EMBL" id="BMXI01000003">
    <property type="protein sequence ID" value="GHC46463.1"/>
    <property type="molecule type" value="Genomic_DNA"/>
</dbReference>
<protein>
    <recommendedName>
        <fullName evidence="4">Molybdopterin synthase catalytic subunit</fullName>
        <ecNumber evidence="3">2.8.1.12</ecNumber>
    </recommendedName>
    <alternativeName>
        <fullName evidence="9">MPT synthase subunit 2</fullName>
    </alternativeName>
    <alternativeName>
        <fullName evidence="7">Molybdenum cofactor biosynthesis protein E</fullName>
    </alternativeName>
    <alternativeName>
        <fullName evidence="8">Molybdopterin-converting factor large subunit</fullName>
    </alternativeName>
    <alternativeName>
        <fullName evidence="10">Molybdopterin-converting factor subunit 2</fullName>
    </alternativeName>
</protein>
<evidence type="ECO:0000256" key="9">
    <source>
        <dbReference type="ARBA" id="ARBA00030781"/>
    </source>
</evidence>
<evidence type="ECO:0000256" key="11">
    <source>
        <dbReference type="ARBA" id="ARBA00049878"/>
    </source>
</evidence>
<evidence type="ECO:0000256" key="8">
    <source>
        <dbReference type="ARBA" id="ARBA00030407"/>
    </source>
</evidence>
<dbReference type="AlphaFoldDB" id="A0A918WGX2"/>
<dbReference type="Pfam" id="PF02391">
    <property type="entry name" value="MoaE"/>
    <property type="match status" value="1"/>
</dbReference>
<comment type="similarity">
    <text evidence="2">Belongs to the MoaE family.</text>
</comment>
<evidence type="ECO:0000256" key="7">
    <source>
        <dbReference type="ARBA" id="ARBA00029745"/>
    </source>
</evidence>